<proteinExistence type="predicted"/>
<dbReference type="AlphaFoldDB" id="A0A0N0BJW6"/>
<feature type="region of interest" description="Disordered" evidence="1">
    <location>
        <begin position="184"/>
        <end position="209"/>
    </location>
</feature>
<feature type="compositionally biased region" description="Basic and acidic residues" evidence="1">
    <location>
        <begin position="186"/>
        <end position="209"/>
    </location>
</feature>
<name>A0A0N0BJW6_9HYME</name>
<dbReference type="Proteomes" id="UP000053105">
    <property type="component" value="Unassembled WGS sequence"/>
</dbReference>
<gene>
    <name evidence="2" type="ORF">WN51_11321</name>
</gene>
<keyword evidence="3" id="KW-1185">Reference proteome</keyword>
<evidence type="ECO:0000313" key="2">
    <source>
        <dbReference type="EMBL" id="KOX79711.1"/>
    </source>
</evidence>
<protein>
    <submittedName>
        <fullName evidence="2">Uncharacterized protein</fullName>
    </submittedName>
</protein>
<evidence type="ECO:0000313" key="3">
    <source>
        <dbReference type="Proteomes" id="UP000053105"/>
    </source>
</evidence>
<organism evidence="2 3">
    <name type="scientific">Melipona quadrifasciata</name>
    <dbReference type="NCBI Taxonomy" id="166423"/>
    <lineage>
        <taxon>Eukaryota</taxon>
        <taxon>Metazoa</taxon>
        <taxon>Ecdysozoa</taxon>
        <taxon>Arthropoda</taxon>
        <taxon>Hexapoda</taxon>
        <taxon>Insecta</taxon>
        <taxon>Pterygota</taxon>
        <taxon>Neoptera</taxon>
        <taxon>Endopterygota</taxon>
        <taxon>Hymenoptera</taxon>
        <taxon>Apocrita</taxon>
        <taxon>Aculeata</taxon>
        <taxon>Apoidea</taxon>
        <taxon>Anthophila</taxon>
        <taxon>Apidae</taxon>
        <taxon>Melipona</taxon>
    </lineage>
</organism>
<reference evidence="2 3" key="1">
    <citation type="submission" date="2015-07" db="EMBL/GenBank/DDBJ databases">
        <title>The genome of Melipona quadrifasciata.</title>
        <authorList>
            <person name="Pan H."/>
            <person name="Kapheim K."/>
        </authorList>
    </citation>
    <scope>NUCLEOTIDE SEQUENCE [LARGE SCALE GENOMIC DNA]</scope>
    <source>
        <strain evidence="2">0111107301</strain>
        <tissue evidence="2">Whole body</tissue>
    </source>
</reference>
<sequence>MGHATQMLIVILLQSDQDTMSVFGKLNAFVYALLDVETKISQKVKVSIWRIKKFQDIHMSILNTPFFSSIVLRRNTDIGCPVTGGTTKENNLTRNSKRGGIVRVCIPLHTRAPRMPASTLELKLNILEIYHKTYGGIREKDKQLLEKKNYNTKNMDKWRTNTYIQIDEYAQKKNRYATLALIQTSDQERDQQRRKEDGAIKAGKQRWEH</sequence>
<accession>A0A0N0BJW6</accession>
<evidence type="ECO:0000256" key="1">
    <source>
        <dbReference type="SAM" id="MobiDB-lite"/>
    </source>
</evidence>
<dbReference type="EMBL" id="KQ435710">
    <property type="protein sequence ID" value="KOX79711.1"/>
    <property type="molecule type" value="Genomic_DNA"/>
</dbReference>